<dbReference type="RefSeq" id="WP_090621201.1">
    <property type="nucleotide sequence ID" value="NZ_FOFD01000006.1"/>
</dbReference>
<dbReference type="InterPro" id="IPR051783">
    <property type="entry name" value="NAD(P)-dependent_oxidoreduct"/>
</dbReference>
<protein>
    <submittedName>
        <fullName evidence="2">Nucleoside-diphosphate-sugar epimerase</fullName>
    </submittedName>
</protein>
<dbReference type="Gene3D" id="3.40.50.720">
    <property type="entry name" value="NAD(P)-binding Rossmann-like Domain"/>
    <property type="match status" value="1"/>
</dbReference>
<dbReference type="STRING" id="1186196.SAMN04489841_4133"/>
<evidence type="ECO:0000313" key="3">
    <source>
        <dbReference type="Proteomes" id="UP000199114"/>
    </source>
</evidence>
<gene>
    <name evidence="2" type="ORF">SAMN04489841_4133</name>
</gene>
<dbReference type="EMBL" id="FOFD01000006">
    <property type="protein sequence ID" value="SER57198.1"/>
    <property type="molecule type" value="Genomic_DNA"/>
</dbReference>
<dbReference type="Proteomes" id="UP000199114">
    <property type="component" value="Unassembled WGS sequence"/>
</dbReference>
<proteinExistence type="predicted"/>
<dbReference type="SUPFAM" id="SSF51735">
    <property type="entry name" value="NAD(P)-binding Rossmann-fold domains"/>
    <property type="match status" value="1"/>
</dbReference>
<dbReference type="PANTHER" id="PTHR48079:SF6">
    <property type="entry name" value="NAD(P)-BINDING DOMAIN-CONTAINING PROTEIN-RELATED"/>
    <property type="match status" value="1"/>
</dbReference>
<organism evidence="2 3">
    <name type="scientific">Natrinema salaciae</name>
    <dbReference type="NCBI Taxonomy" id="1186196"/>
    <lineage>
        <taxon>Archaea</taxon>
        <taxon>Methanobacteriati</taxon>
        <taxon>Methanobacteriota</taxon>
        <taxon>Stenosarchaea group</taxon>
        <taxon>Halobacteria</taxon>
        <taxon>Halobacteriales</taxon>
        <taxon>Natrialbaceae</taxon>
        <taxon>Natrinema</taxon>
    </lineage>
</organism>
<evidence type="ECO:0000313" key="2">
    <source>
        <dbReference type="EMBL" id="SER57198.1"/>
    </source>
</evidence>
<keyword evidence="3" id="KW-1185">Reference proteome</keyword>
<dbReference type="CDD" id="cd05266">
    <property type="entry name" value="SDR_a4"/>
    <property type="match status" value="1"/>
</dbReference>
<dbReference type="InterPro" id="IPR036291">
    <property type="entry name" value="NAD(P)-bd_dom_sf"/>
</dbReference>
<feature type="domain" description="NAD-dependent epimerase/dehydratase" evidence="1">
    <location>
        <begin position="6"/>
        <end position="173"/>
    </location>
</feature>
<reference evidence="3" key="1">
    <citation type="submission" date="2016-10" db="EMBL/GenBank/DDBJ databases">
        <authorList>
            <person name="Varghese N."/>
            <person name="Submissions S."/>
        </authorList>
    </citation>
    <scope>NUCLEOTIDE SEQUENCE [LARGE SCALE GENOMIC DNA]</scope>
    <source>
        <strain evidence="3">DSM 25055</strain>
    </source>
</reference>
<sequence length="299" mass="32701">MHVAILGCGYVGVELGRQLSARGHEPIGVRRSAAGVERIEDAGFEGVRADVTDGEALAAVPDVDAIVFAASSGGRGAGAAREVYVEGLRTAIDAFGERENSPDRLVYTSSTGVHGDHDGDWVDETTPLEPATEKTEVLAEAERIALEHPETYGFDGTVARYAGLYGPDRYRLERYLDGPVTAGYLNMVHRDDAAGAVRYLLEEALARGEVVQVVDDEPASKWEFADWLADECRVDHPPKRTKAERLADDDLSEAGRRRILTSKRCSNEKLRAIGYELDYPTFREGYRDAIESRRNGSGD</sequence>
<dbReference type="PANTHER" id="PTHR48079">
    <property type="entry name" value="PROTEIN YEEZ"/>
    <property type="match status" value="1"/>
</dbReference>
<dbReference type="InterPro" id="IPR001509">
    <property type="entry name" value="Epimerase_deHydtase"/>
</dbReference>
<name>A0A1H9Q9W3_9EURY</name>
<dbReference type="GO" id="GO:0004029">
    <property type="term" value="F:aldehyde dehydrogenase (NAD+) activity"/>
    <property type="evidence" value="ECO:0007669"/>
    <property type="project" value="TreeGrafter"/>
</dbReference>
<accession>A0A1H9Q9W3</accession>
<dbReference type="GO" id="GO:0005737">
    <property type="term" value="C:cytoplasm"/>
    <property type="evidence" value="ECO:0007669"/>
    <property type="project" value="TreeGrafter"/>
</dbReference>
<dbReference type="Pfam" id="PF01370">
    <property type="entry name" value="Epimerase"/>
    <property type="match status" value="1"/>
</dbReference>
<evidence type="ECO:0000259" key="1">
    <source>
        <dbReference type="Pfam" id="PF01370"/>
    </source>
</evidence>
<dbReference type="OrthoDB" id="312526at2157"/>
<dbReference type="AlphaFoldDB" id="A0A1H9Q9W3"/>